<evidence type="ECO:0000313" key="1">
    <source>
        <dbReference type="EMBL" id="SFO62424.1"/>
    </source>
</evidence>
<proteinExistence type="predicted"/>
<organism evidence="1 2">
    <name type="scientific">Algoriphagus ornithinivorans</name>
    <dbReference type="NCBI Taxonomy" id="226506"/>
    <lineage>
        <taxon>Bacteria</taxon>
        <taxon>Pseudomonadati</taxon>
        <taxon>Bacteroidota</taxon>
        <taxon>Cytophagia</taxon>
        <taxon>Cytophagales</taxon>
        <taxon>Cyclobacteriaceae</taxon>
        <taxon>Algoriphagus</taxon>
    </lineage>
</organism>
<name>A0A1I5IPI5_9BACT</name>
<reference evidence="2" key="1">
    <citation type="submission" date="2016-10" db="EMBL/GenBank/DDBJ databases">
        <authorList>
            <person name="Varghese N."/>
            <person name="Submissions S."/>
        </authorList>
    </citation>
    <scope>NUCLEOTIDE SEQUENCE [LARGE SCALE GENOMIC DNA]</scope>
    <source>
        <strain evidence="2">DSM 15282</strain>
    </source>
</reference>
<keyword evidence="2" id="KW-1185">Reference proteome</keyword>
<dbReference type="RefSeq" id="WP_091655096.1">
    <property type="nucleotide sequence ID" value="NZ_FOVW01000009.1"/>
</dbReference>
<accession>A0A1I5IPI5</accession>
<dbReference type="EMBL" id="FOVW01000009">
    <property type="protein sequence ID" value="SFO62424.1"/>
    <property type="molecule type" value="Genomic_DNA"/>
</dbReference>
<evidence type="ECO:0000313" key="2">
    <source>
        <dbReference type="Proteomes" id="UP000199564"/>
    </source>
</evidence>
<protein>
    <recommendedName>
        <fullName evidence="3">Outer membrane protein beta-barrel domain-containing protein</fullName>
    </recommendedName>
</protein>
<sequence length="424" mass="49386">MRFQIYLRLVIPAYLLGLIHFSALGQSITYEDLKSFNSNQEKNQEFIILNNLVKKEGKIIRNFDSNKYEEIVFENAEGLRSSFDANQIKGFQLSNGRVFESVLIPGSSKRQFLQRLFSGQLMSLYSFGDKYYVFNGLEIYELRSVYDETKDISIKNPSKYVPYLYLFSTLMAGKCFGQVSPILQKTKLTENDLVILLEKFHKCENSEYITHIAKIPAFKLASQVKFGVNRSGLRSIQKEEGRKDRLQFLSGYQASYSLLLEEFRSLPRFNFQISFQAERSTQELRSDLDHPIGFFKGQEKFQLQTLSIPLSFNYEVLKRPNQQVYMGMGIGFAFSKLTSDFGIIEVDWTNQDYLSLVEKSFLNVQENSVFSLTQIGFKRKVSQKLWILSELQLRYLPNYYSSTLNQFESTYHRLDTSLHFGIQF</sequence>
<gene>
    <name evidence="1" type="ORF">SAMN04488519_109111</name>
</gene>
<dbReference type="AlphaFoldDB" id="A0A1I5IPI5"/>
<dbReference type="STRING" id="226506.SAMN04488519_109111"/>
<dbReference type="Proteomes" id="UP000199564">
    <property type="component" value="Unassembled WGS sequence"/>
</dbReference>
<evidence type="ECO:0008006" key="3">
    <source>
        <dbReference type="Google" id="ProtNLM"/>
    </source>
</evidence>